<comment type="caution">
    <text evidence="2">The sequence shown here is derived from an EMBL/GenBank/DDBJ whole genome shotgun (WGS) entry which is preliminary data.</text>
</comment>
<organism evidence="2 3">
    <name type="scientific">Taxus chinensis</name>
    <name type="common">Chinese yew</name>
    <name type="synonym">Taxus wallichiana var. chinensis</name>
    <dbReference type="NCBI Taxonomy" id="29808"/>
    <lineage>
        <taxon>Eukaryota</taxon>
        <taxon>Viridiplantae</taxon>
        <taxon>Streptophyta</taxon>
        <taxon>Embryophyta</taxon>
        <taxon>Tracheophyta</taxon>
        <taxon>Spermatophyta</taxon>
        <taxon>Pinopsida</taxon>
        <taxon>Pinidae</taxon>
        <taxon>Conifers II</taxon>
        <taxon>Cupressales</taxon>
        <taxon>Taxaceae</taxon>
        <taxon>Taxus</taxon>
    </lineage>
</organism>
<accession>A0AA38GVS0</accession>
<dbReference type="Proteomes" id="UP000824469">
    <property type="component" value="Unassembled WGS sequence"/>
</dbReference>
<name>A0AA38GVS0_TAXCH</name>
<evidence type="ECO:0000313" key="2">
    <source>
        <dbReference type="EMBL" id="KAH9329757.1"/>
    </source>
</evidence>
<feature type="region of interest" description="Disordered" evidence="1">
    <location>
        <begin position="64"/>
        <end position="95"/>
    </location>
</feature>
<feature type="compositionally biased region" description="Basic and acidic residues" evidence="1">
    <location>
        <begin position="86"/>
        <end position="95"/>
    </location>
</feature>
<evidence type="ECO:0000256" key="1">
    <source>
        <dbReference type="SAM" id="MobiDB-lite"/>
    </source>
</evidence>
<gene>
    <name evidence="2" type="ORF">KI387_001865</name>
</gene>
<evidence type="ECO:0000313" key="3">
    <source>
        <dbReference type="Proteomes" id="UP000824469"/>
    </source>
</evidence>
<keyword evidence="3" id="KW-1185">Reference proteome</keyword>
<dbReference type="AlphaFoldDB" id="A0AA38GVS0"/>
<dbReference type="EMBL" id="JAHRHJ020000001">
    <property type="protein sequence ID" value="KAH9329757.1"/>
    <property type="molecule type" value="Genomic_DNA"/>
</dbReference>
<proteinExistence type="predicted"/>
<reference evidence="2 3" key="1">
    <citation type="journal article" date="2021" name="Nat. Plants">
        <title>The Taxus genome provides insights into paclitaxel biosynthesis.</title>
        <authorList>
            <person name="Xiong X."/>
            <person name="Gou J."/>
            <person name="Liao Q."/>
            <person name="Li Y."/>
            <person name="Zhou Q."/>
            <person name="Bi G."/>
            <person name="Li C."/>
            <person name="Du R."/>
            <person name="Wang X."/>
            <person name="Sun T."/>
            <person name="Guo L."/>
            <person name="Liang H."/>
            <person name="Lu P."/>
            <person name="Wu Y."/>
            <person name="Zhang Z."/>
            <person name="Ro D.K."/>
            <person name="Shang Y."/>
            <person name="Huang S."/>
            <person name="Yan J."/>
        </authorList>
    </citation>
    <scope>NUCLEOTIDE SEQUENCE [LARGE SCALE GENOMIC DNA]</scope>
    <source>
        <strain evidence="2">Ta-2019</strain>
    </source>
</reference>
<feature type="non-terminal residue" evidence="2">
    <location>
        <position position="1"/>
    </location>
</feature>
<sequence>CEGREPPVSFETENFCTKHLGHLGREDAKDAKRQSGWEQKKPILGGLEEFVPYSLRQLEQMGAKDANRSVWPKRGTSALGQLGQRDAWDADSRRS</sequence>
<protein>
    <submittedName>
        <fullName evidence="2">Uncharacterized protein</fullName>
    </submittedName>
</protein>